<dbReference type="PANTHER" id="PTHR39336">
    <property type="entry name" value="PYRIDOXAMINE PHOSPHATE OXIDASE FAMILY PROTEIN (AFU_ORTHOLOGUE AFUA_6G11440)"/>
    <property type="match status" value="1"/>
</dbReference>
<dbReference type="Proteomes" id="UP000241890">
    <property type="component" value="Unassembled WGS sequence"/>
</dbReference>
<reference evidence="2 3" key="1">
    <citation type="submission" date="2017-12" db="EMBL/GenBank/DDBJ databases">
        <title>Sequencing, de novo assembly and annotation of complete genome of a new Thraustochytrid species, strain FCC1311.</title>
        <authorList>
            <person name="Sedici K."/>
            <person name="Godart F."/>
            <person name="Aiese Cigliano R."/>
            <person name="Sanseverino W."/>
            <person name="Barakat M."/>
            <person name="Ortet P."/>
            <person name="Marechal E."/>
            <person name="Cagnac O."/>
            <person name="Amato A."/>
        </authorList>
    </citation>
    <scope>NUCLEOTIDE SEQUENCE [LARGE SCALE GENOMIC DNA]</scope>
</reference>
<dbReference type="InterPro" id="IPR012349">
    <property type="entry name" value="Split_barrel_FMN-bd"/>
</dbReference>
<dbReference type="InParanoid" id="A0A2R5GQR6"/>
<dbReference type="PANTHER" id="PTHR39336:SF1">
    <property type="entry name" value="PYRIDOXAMINE PHOSPHATE OXIDASE FAMILY PROTEIN (AFU_ORTHOLOGUE AFUA_6G11440)"/>
    <property type="match status" value="1"/>
</dbReference>
<dbReference type="AlphaFoldDB" id="A0A2R5GQR6"/>
<dbReference type="SUPFAM" id="SSF50475">
    <property type="entry name" value="FMN-binding split barrel"/>
    <property type="match status" value="1"/>
</dbReference>
<protein>
    <submittedName>
        <fullName evidence="2">Pyridoxamine 5'-phosphate oxidase family protein ustO</fullName>
    </submittedName>
</protein>
<dbReference type="OrthoDB" id="539398at2759"/>
<keyword evidence="3" id="KW-1185">Reference proteome</keyword>
<sequence length="270" mass="30501">MGKTYQPPFEEKQRRWVSKQKVFFVASAPLSPSNRVNVSPKSAAEFRFVDDSTVGYVDLTGSGSETAAHIMETSRITIMFVAFEGAPKIMRFYGRAEFVTPEEIFHDPRRAHLRDIWGLDSTDEWDAMVTARSIILLHVDRYSDSCGYSIPIYNYVKERTTLTDASTGQDLDAYRSKANAFSIDGLKSFAQVLYDDIPPKRMEENGLYIGPEDWKGAAPGVISRVLGRMRVRLLMLWASGLNGRQRDAVFFMLGCFFVHAARRSLARISA</sequence>
<dbReference type="Gene3D" id="2.30.110.10">
    <property type="entry name" value="Electron Transport, Fmn-binding Protein, Chain A"/>
    <property type="match status" value="1"/>
</dbReference>
<name>A0A2R5GQR6_9STRA</name>
<proteinExistence type="predicted"/>
<dbReference type="Pfam" id="PF01243">
    <property type="entry name" value="PNPOx_N"/>
    <property type="match status" value="1"/>
</dbReference>
<feature type="domain" description="Pyridoxamine 5'-phosphate oxidase N-terminal" evidence="1">
    <location>
        <begin position="9"/>
        <end position="110"/>
    </location>
</feature>
<comment type="caution">
    <text evidence="2">The sequence shown here is derived from an EMBL/GenBank/DDBJ whole genome shotgun (WGS) entry which is preliminary data.</text>
</comment>
<dbReference type="EMBL" id="BEYU01000148">
    <property type="protein sequence ID" value="GBG33222.1"/>
    <property type="molecule type" value="Genomic_DNA"/>
</dbReference>
<organism evidence="2 3">
    <name type="scientific">Hondaea fermentalgiana</name>
    <dbReference type="NCBI Taxonomy" id="2315210"/>
    <lineage>
        <taxon>Eukaryota</taxon>
        <taxon>Sar</taxon>
        <taxon>Stramenopiles</taxon>
        <taxon>Bigyra</taxon>
        <taxon>Labyrinthulomycetes</taxon>
        <taxon>Thraustochytrida</taxon>
        <taxon>Thraustochytriidae</taxon>
        <taxon>Hondaea</taxon>
    </lineage>
</organism>
<gene>
    <name evidence="2" type="ORF">FCC1311_094462</name>
</gene>
<evidence type="ECO:0000259" key="1">
    <source>
        <dbReference type="Pfam" id="PF01243"/>
    </source>
</evidence>
<evidence type="ECO:0000313" key="2">
    <source>
        <dbReference type="EMBL" id="GBG33222.1"/>
    </source>
</evidence>
<accession>A0A2R5GQR6</accession>
<dbReference type="InterPro" id="IPR011576">
    <property type="entry name" value="Pyridox_Oxase_N"/>
</dbReference>
<evidence type="ECO:0000313" key="3">
    <source>
        <dbReference type="Proteomes" id="UP000241890"/>
    </source>
</evidence>